<feature type="region of interest" description="Disordered" evidence="1">
    <location>
        <begin position="1"/>
        <end position="46"/>
    </location>
</feature>
<evidence type="ECO:0000256" key="1">
    <source>
        <dbReference type="SAM" id="MobiDB-lite"/>
    </source>
</evidence>
<evidence type="ECO:0000313" key="3">
    <source>
        <dbReference type="Proteomes" id="UP000250235"/>
    </source>
</evidence>
<sequence>MRSVVASHGPGSNPRGAWLRPVSRGNRHFTVDGGRLRRSGPRPEGRLLRQPAIEGLTRSARTDSPRQVGRNKFRIGYPRMSASGESSTTMHRLLHASGSHPILPPNDPKRCVLVGSSSNADVDFKRWYFSCDGQQRAVRDSEAMTFCEQEPAVGFTSVFLSGFHTRFLGTPCVVIVAQNVELLHTRIFHSAVAAMPCCCCSVSYQDARASGNTALSSPCWDRLAAMRRVVNYHSSWVGQRQVELFDASGIRVWCKDERVIPVFLYTHQWPPFVADSVELCLSSLAPFFGCSLRLTRLARTDSPRQVGRNKFRLRRRRRRAPAAAACTGGDGGVRFEERGAAPRA</sequence>
<evidence type="ECO:0000313" key="2">
    <source>
        <dbReference type="EMBL" id="KZV17119.1"/>
    </source>
</evidence>
<gene>
    <name evidence="2" type="ORF">F511_19592</name>
</gene>
<protein>
    <submittedName>
        <fullName evidence="2">Uncharacterized protein</fullName>
    </submittedName>
</protein>
<proteinExistence type="predicted"/>
<dbReference type="AlphaFoldDB" id="A0A2Z7A6J7"/>
<dbReference type="EMBL" id="KV018458">
    <property type="protein sequence ID" value="KZV17119.1"/>
    <property type="molecule type" value="Genomic_DNA"/>
</dbReference>
<accession>A0A2Z7A6J7</accession>
<reference evidence="2 3" key="1">
    <citation type="journal article" date="2015" name="Proc. Natl. Acad. Sci. U.S.A.">
        <title>The resurrection genome of Boea hygrometrica: A blueprint for survival of dehydration.</title>
        <authorList>
            <person name="Xiao L."/>
            <person name="Yang G."/>
            <person name="Zhang L."/>
            <person name="Yang X."/>
            <person name="Zhao S."/>
            <person name="Ji Z."/>
            <person name="Zhou Q."/>
            <person name="Hu M."/>
            <person name="Wang Y."/>
            <person name="Chen M."/>
            <person name="Xu Y."/>
            <person name="Jin H."/>
            <person name="Xiao X."/>
            <person name="Hu G."/>
            <person name="Bao F."/>
            <person name="Hu Y."/>
            <person name="Wan P."/>
            <person name="Li L."/>
            <person name="Deng X."/>
            <person name="Kuang T."/>
            <person name="Xiang C."/>
            <person name="Zhu J.K."/>
            <person name="Oliver M.J."/>
            <person name="He Y."/>
        </authorList>
    </citation>
    <scope>NUCLEOTIDE SEQUENCE [LARGE SCALE GENOMIC DNA]</scope>
    <source>
        <strain evidence="3">cv. XS01</strain>
    </source>
</reference>
<name>A0A2Z7A6J7_9LAMI</name>
<organism evidence="2 3">
    <name type="scientific">Dorcoceras hygrometricum</name>
    <dbReference type="NCBI Taxonomy" id="472368"/>
    <lineage>
        <taxon>Eukaryota</taxon>
        <taxon>Viridiplantae</taxon>
        <taxon>Streptophyta</taxon>
        <taxon>Embryophyta</taxon>
        <taxon>Tracheophyta</taxon>
        <taxon>Spermatophyta</taxon>
        <taxon>Magnoliopsida</taxon>
        <taxon>eudicotyledons</taxon>
        <taxon>Gunneridae</taxon>
        <taxon>Pentapetalae</taxon>
        <taxon>asterids</taxon>
        <taxon>lamiids</taxon>
        <taxon>Lamiales</taxon>
        <taxon>Gesneriaceae</taxon>
        <taxon>Didymocarpoideae</taxon>
        <taxon>Trichosporeae</taxon>
        <taxon>Loxocarpinae</taxon>
        <taxon>Dorcoceras</taxon>
    </lineage>
</organism>
<dbReference type="Proteomes" id="UP000250235">
    <property type="component" value="Unassembled WGS sequence"/>
</dbReference>
<keyword evidence="3" id="KW-1185">Reference proteome</keyword>